<dbReference type="Pfam" id="PF14464">
    <property type="entry name" value="Prok-JAB"/>
    <property type="match status" value="1"/>
</dbReference>
<dbReference type="GO" id="GO:0008235">
    <property type="term" value="F:metalloexopeptidase activity"/>
    <property type="evidence" value="ECO:0007669"/>
    <property type="project" value="TreeGrafter"/>
</dbReference>
<evidence type="ECO:0000256" key="2">
    <source>
        <dbReference type="ARBA" id="ARBA00022670"/>
    </source>
</evidence>
<dbReference type="CDD" id="cd08073">
    <property type="entry name" value="MPN_NLPC_P60"/>
    <property type="match status" value="1"/>
</dbReference>
<dbReference type="GO" id="GO:0008270">
    <property type="term" value="F:zinc ion binding"/>
    <property type="evidence" value="ECO:0007669"/>
    <property type="project" value="TreeGrafter"/>
</dbReference>
<organism evidence="10">
    <name type="scientific">uncultured Caudovirales phage</name>
    <dbReference type="NCBI Taxonomy" id="2100421"/>
    <lineage>
        <taxon>Viruses</taxon>
        <taxon>Duplodnaviria</taxon>
        <taxon>Heunggongvirae</taxon>
        <taxon>Uroviricota</taxon>
        <taxon>Caudoviricetes</taxon>
        <taxon>Peduoviridae</taxon>
        <taxon>Maltschvirus</taxon>
        <taxon>Maltschvirus maltsch</taxon>
    </lineage>
</organism>
<dbReference type="EMBL" id="LR796994">
    <property type="protein sequence ID" value="CAB4180542.1"/>
    <property type="molecule type" value="Genomic_DNA"/>
</dbReference>
<dbReference type="SUPFAM" id="SSF54001">
    <property type="entry name" value="Cysteine proteinases"/>
    <property type="match status" value="1"/>
</dbReference>
<dbReference type="Gene3D" id="3.90.1720.10">
    <property type="entry name" value="endopeptidase domain like (from Nostoc punctiforme)"/>
    <property type="match status" value="1"/>
</dbReference>
<evidence type="ECO:0000259" key="9">
    <source>
        <dbReference type="Pfam" id="PF14464"/>
    </source>
</evidence>
<keyword evidence="2 10" id="KW-0645">Protease</keyword>
<evidence type="ECO:0000256" key="5">
    <source>
        <dbReference type="ARBA" id="ARBA00022807"/>
    </source>
</evidence>
<accession>A0A6J5QAH7</accession>
<dbReference type="GO" id="GO:0006508">
    <property type="term" value="P:proteolysis"/>
    <property type="evidence" value="ECO:0007669"/>
    <property type="project" value="UniProtKB-KW"/>
</dbReference>
<gene>
    <name evidence="10" type="ORF">UFOVP1040_73</name>
</gene>
<sequence length="240" mass="26838">MKPETKDAAVAHALAALPRESCGLVVVGRKGLERFAPCRNEHPGTDGFVLNPNDWAAAADTGDIVGIVHSHPYGSPEPSQIDRVSCERVGLPWHIVVVPEVSWTTLEPTGYRAPLIGREFTHGVLDCYSLVRDAFAEKKGIDIPDFPRLDEWWHRGENLYLDNFEQAGFVVVSRNADGFVMQPFDCPLMQLGSPVVNHAAVHLGDNIILHHIIRRLSCREVYGGFWRHITTHIVRHRSLM</sequence>
<evidence type="ECO:0000313" key="10">
    <source>
        <dbReference type="EMBL" id="CAB4180542.1"/>
    </source>
</evidence>
<evidence type="ECO:0000256" key="7">
    <source>
        <dbReference type="ARBA" id="ARBA00023049"/>
    </source>
</evidence>
<feature type="domain" description="JAB" evidence="9">
    <location>
        <begin position="5"/>
        <end position="103"/>
    </location>
</feature>
<dbReference type="Gene3D" id="3.40.140.10">
    <property type="entry name" value="Cytidine Deaminase, domain 2"/>
    <property type="match status" value="1"/>
</dbReference>
<reference evidence="10" key="1">
    <citation type="submission" date="2020-05" db="EMBL/GenBank/DDBJ databases">
        <authorList>
            <person name="Chiriac C."/>
            <person name="Salcher M."/>
            <person name="Ghai R."/>
            <person name="Kavagutti S V."/>
        </authorList>
    </citation>
    <scope>NUCLEOTIDE SEQUENCE</scope>
</reference>
<evidence type="ECO:0000256" key="3">
    <source>
        <dbReference type="ARBA" id="ARBA00022723"/>
    </source>
</evidence>
<dbReference type="InterPro" id="IPR038765">
    <property type="entry name" value="Papain-like_cys_pep_sf"/>
</dbReference>
<dbReference type="InterPro" id="IPR028090">
    <property type="entry name" value="JAB_dom_prok"/>
</dbReference>
<feature type="domain" description="NlpC/P60" evidence="8">
    <location>
        <begin position="117"/>
        <end position="235"/>
    </location>
</feature>
<evidence type="ECO:0000259" key="8">
    <source>
        <dbReference type="Pfam" id="PF00877"/>
    </source>
</evidence>
<dbReference type="SUPFAM" id="SSF102712">
    <property type="entry name" value="JAB1/MPN domain"/>
    <property type="match status" value="1"/>
</dbReference>
<dbReference type="GO" id="GO:0008234">
    <property type="term" value="F:cysteine-type peptidase activity"/>
    <property type="evidence" value="ECO:0007669"/>
    <property type="project" value="UniProtKB-KW"/>
</dbReference>
<dbReference type="InterPro" id="IPR051929">
    <property type="entry name" value="VirAsm_ModProt"/>
</dbReference>
<keyword evidence="4" id="KW-0378">Hydrolase</keyword>
<evidence type="ECO:0000256" key="4">
    <source>
        <dbReference type="ARBA" id="ARBA00022801"/>
    </source>
</evidence>
<evidence type="ECO:0000256" key="6">
    <source>
        <dbReference type="ARBA" id="ARBA00022833"/>
    </source>
</evidence>
<keyword evidence="7" id="KW-0482">Metalloprotease</keyword>
<name>A0A6J5QAH7_9CAUD</name>
<dbReference type="PANTHER" id="PTHR34858">
    <property type="entry name" value="CYSO-CYSTEINE PEPTIDASE"/>
    <property type="match status" value="1"/>
</dbReference>
<dbReference type="PANTHER" id="PTHR34858:SF1">
    <property type="entry name" value="CYSO-CYSTEINE PEPTIDASE"/>
    <property type="match status" value="1"/>
</dbReference>
<dbReference type="Pfam" id="PF00877">
    <property type="entry name" value="NLPC_P60"/>
    <property type="match status" value="1"/>
</dbReference>
<comment type="similarity">
    <text evidence="1">Belongs to the peptidase C40 family.</text>
</comment>
<protein>
    <submittedName>
        <fullName evidence="10">COG1310 Predicted metal-dependent protease of the PAD1/JAB1 superfamily</fullName>
    </submittedName>
</protein>
<evidence type="ECO:0000256" key="1">
    <source>
        <dbReference type="ARBA" id="ARBA00007074"/>
    </source>
</evidence>
<proteinExistence type="inferred from homology"/>
<keyword evidence="5" id="KW-0788">Thiol protease</keyword>
<keyword evidence="6" id="KW-0862">Zinc</keyword>
<dbReference type="InterPro" id="IPR000064">
    <property type="entry name" value="NLP_P60_dom"/>
</dbReference>
<keyword evidence="3" id="KW-0479">Metal-binding</keyword>
<dbReference type="GO" id="GO:0001897">
    <property type="term" value="P:symbiont-mediated cytolysis of host cell"/>
    <property type="evidence" value="ECO:0007669"/>
    <property type="project" value="UniProtKB-ARBA"/>
</dbReference>